<comment type="caution">
    <text evidence="6">The sequence shown here is derived from an EMBL/GenBank/DDBJ whole genome shotgun (WGS) entry which is preliminary data.</text>
</comment>
<evidence type="ECO:0000256" key="4">
    <source>
        <dbReference type="PIRNR" id="PIRNR016396"/>
    </source>
</evidence>
<dbReference type="CDD" id="cd23156">
    <property type="entry name" value="Prefoldin_3"/>
    <property type="match status" value="1"/>
</dbReference>
<dbReference type="FunFam" id="1.10.287.370:FF:000001">
    <property type="entry name" value="Prefoldin subunit 3"/>
    <property type="match status" value="1"/>
</dbReference>
<dbReference type="SUPFAM" id="SSF46579">
    <property type="entry name" value="Prefoldin"/>
    <property type="match status" value="1"/>
</dbReference>
<dbReference type="AlphaFoldDB" id="A0AAV5R3A9"/>
<dbReference type="GO" id="GO:0015631">
    <property type="term" value="F:tubulin binding"/>
    <property type="evidence" value="ECO:0007669"/>
    <property type="project" value="TreeGrafter"/>
</dbReference>
<gene>
    <name evidence="6" type="ORF">DAPK24_025000</name>
</gene>
<comment type="subunit">
    <text evidence="2 4">Heterohexamer of two PFD-alpha type and four PFD-beta type subunits.</text>
</comment>
<dbReference type="GO" id="GO:0016272">
    <property type="term" value="C:prefoldin complex"/>
    <property type="evidence" value="ECO:0007669"/>
    <property type="project" value="UniProtKB-UniRule"/>
</dbReference>
<dbReference type="InterPro" id="IPR016655">
    <property type="entry name" value="PFD3"/>
</dbReference>
<dbReference type="GO" id="GO:0006457">
    <property type="term" value="P:protein folding"/>
    <property type="evidence" value="ECO:0007669"/>
    <property type="project" value="UniProtKB-UniRule"/>
</dbReference>
<evidence type="ECO:0000256" key="5">
    <source>
        <dbReference type="SAM" id="MobiDB-lite"/>
    </source>
</evidence>
<dbReference type="InterPro" id="IPR009053">
    <property type="entry name" value="Prefoldin"/>
</dbReference>
<dbReference type="Proteomes" id="UP001378960">
    <property type="component" value="Unassembled WGS sequence"/>
</dbReference>
<dbReference type="PIRSF" id="PIRSF016396">
    <property type="entry name" value="Prefoldin_subunit_3"/>
    <property type="match status" value="1"/>
</dbReference>
<proteinExistence type="inferred from homology"/>
<keyword evidence="3 4" id="KW-0143">Chaperone</keyword>
<evidence type="ECO:0000256" key="3">
    <source>
        <dbReference type="ARBA" id="ARBA00023186"/>
    </source>
</evidence>
<dbReference type="GO" id="GO:0007017">
    <property type="term" value="P:microtubule-based process"/>
    <property type="evidence" value="ECO:0007669"/>
    <property type="project" value="TreeGrafter"/>
</dbReference>
<dbReference type="InterPro" id="IPR004127">
    <property type="entry name" value="Prefoldin_subunit_alpha"/>
</dbReference>
<dbReference type="GO" id="GO:0005737">
    <property type="term" value="C:cytoplasm"/>
    <property type="evidence" value="ECO:0007669"/>
    <property type="project" value="TreeGrafter"/>
</dbReference>
<evidence type="ECO:0000313" key="7">
    <source>
        <dbReference type="Proteomes" id="UP001378960"/>
    </source>
</evidence>
<feature type="compositionally biased region" description="Acidic residues" evidence="5">
    <location>
        <begin position="92"/>
        <end position="107"/>
    </location>
</feature>
<feature type="region of interest" description="Disordered" evidence="5">
    <location>
        <begin position="89"/>
        <end position="108"/>
    </location>
</feature>
<dbReference type="PANTHER" id="PTHR12409">
    <property type="entry name" value="PREFOLDIN SUBUNIT 3"/>
    <property type="match status" value="1"/>
</dbReference>
<dbReference type="Pfam" id="PF02996">
    <property type="entry name" value="Prefoldin"/>
    <property type="match status" value="1"/>
</dbReference>
<comment type="function">
    <text evidence="4">Binds specifically to cytosolic chaperonin (c-CPN) and transfers target proteins to it. Binds to nascent polypeptide chain and promotes folding in an environment in which there are many competing pathways for nonnative proteins.</text>
</comment>
<keyword evidence="7" id="KW-1185">Reference proteome</keyword>
<accession>A0AAV5R3A9</accession>
<sequence length="211" mass="24551">MATDRLKTEISNPRGIPEARFIENIDDFVNPKTCTDADVTNFLNELQMRLEQYKFMEESKRGTLANLDKQIPDIENTLTMCKFLKQKYDSRNDEEDDDDELNDDNVDENGNKKFSVDYQLNDTIYATADIPIENCKSVSLWLGANVMLEYPINEAVEMLTERLSKANESRDITLEDLDFLRANITTMEVNTARVYNWDVQRRKLLKANENK</sequence>
<evidence type="ECO:0000256" key="2">
    <source>
        <dbReference type="ARBA" id="ARBA00011695"/>
    </source>
</evidence>
<reference evidence="6 7" key="1">
    <citation type="journal article" date="2023" name="Elife">
        <title>Identification of key yeast species and microbe-microbe interactions impacting larval growth of Drosophila in the wild.</title>
        <authorList>
            <person name="Mure A."/>
            <person name="Sugiura Y."/>
            <person name="Maeda R."/>
            <person name="Honda K."/>
            <person name="Sakurai N."/>
            <person name="Takahashi Y."/>
            <person name="Watada M."/>
            <person name="Katoh T."/>
            <person name="Gotoh A."/>
            <person name="Gotoh Y."/>
            <person name="Taniguchi I."/>
            <person name="Nakamura K."/>
            <person name="Hayashi T."/>
            <person name="Katayama T."/>
            <person name="Uemura T."/>
            <person name="Hattori Y."/>
        </authorList>
    </citation>
    <scope>NUCLEOTIDE SEQUENCE [LARGE SCALE GENOMIC DNA]</scope>
    <source>
        <strain evidence="6 7">PK-24</strain>
    </source>
</reference>
<dbReference type="Gene3D" id="1.10.287.370">
    <property type="match status" value="1"/>
</dbReference>
<name>A0AAV5R3A9_PICKL</name>
<comment type="similarity">
    <text evidence="1 4">Belongs to the prefoldin subunit alpha family.</text>
</comment>
<dbReference type="GO" id="GO:0007021">
    <property type="term" value="P:tubulin complex assembly"/>
    <property type="evidence" value="ECO:0007669"/>
    <property type="project" value="TreeGrafter"/>
</dbReference>
<dbReference type="EMBL" id="BTGB01000003">
    <property type="protein sequence ID" value="GMM45925.1"/>
    <property type="molecule type" value="Genomic_DNA"/>
</dbReference>
<protein>
    <recommendedName>
        <fullName evidence="4">Prefoldin subunit 3</fullName>
    </recommendedName>
</protein>
<evidence type="ECO:0000256" key="1">
    <source>
        <dbReference type="ARBA" id="ARBA00010048"/>
    </source>
</evidence>
<organism evidence="6 7">
    <name type="scientific">Pichia kluyveri</name>
    <name type="common">Yeast</name>
    <dbReference type="NCBI Taxonomy" id="36015"/>
    <lineage>
        <taxon>Eukaryota</taxon>
        <taxon>Fungi</taxon>
        <taxon>Dikarya</taxon>
        <taxon>Ascomycota</taxon>
        <taxon>Saccharomycotina</taxon>
        <taxon>Pichiomycetes</taxon>
        <taxon>Pichiales</taxon>
        <taxon>Pichiaceae</taxon>
        <taxon>Pichia</taxon>
    </lineage>
</organism>
<dbReference type="PANTHER" id="PTHR12409:SF0">
    <property type="entry name" value="PREFOLDIN SUBUNIT 3"/>
    <property type="match status" value="1"/>
</dbReference>
<evidence type="ECO:0000313" key="6">
    <source>
        <dbReference type="EMBL" id="GMM45925.1"/>
    </source>
</evidence>